<feature type="domain" description="MHYT" evidence="2">
    <location>
        <begin position="1"/>
        <end position="121"/>
    </location>
</feature>
<evidence type="ECO:0000313" key="4">
    <source>
        <dbReference type="Proteomes" id="UP000009138"/>
    </source>
</evidence>
<feature type="transmembrane region" description="Helical" evidence="1">
    <location>
        <begin position="6"/>
        <end position="22"/>
    </location>
</feature>
<dbReference type="GeneID" id="93607521"/>
<dbReference type="VEuPathDB" id="FungiDB:RO3G_00549"/>
<dbReference type="InParanoid" id="I1BI15"/>
<dbReference type="STRING" id="246409.I1BI15"/>
<accession>I1BI15</accession>
<keyword evidence="1" id="KW-1133">Transmembrane helix</keyword>
<dbReference type="RefSeq" id="XP_067511241.1">
    <property type="nucleotide sequence ID" value="XM_067655140.1"/>
</dbReference>
<gene>
    <name evidence="3" type="ORF">RO3G_00549</name>
</gene>
<dbReference type="Pfam" id="PF03707">
    <property type="entry name" value="MHYT"/>
    <property type="match status" value="1"/>
</dbReference>
<sequence>MGGVGIWSIITVFLAFVFVGITEEAKISRIVPSGIIAGLGIASMHYLGQLAVAYFILKNRTVYVICAIIIAVCAATAALLIFFKLREQWANQWYKRLGCAMLMGVAVCGMHYTALAGTVYYPGTANTKPPQPEMATQSLIGVVAGIVVFACIILCILSTKGRIERIKSFFLKNNKDRQKRIFLGLVLFDTNGRILVKVDGTVPTKEILSEDERNPNVRKTYYFYKKEANMFLGHHKKFHTKTPTIFSSARN</sequence>
<evidence type="ECO:0000313" key="3">
    <source>
        <dbReference type="EMBL" id="EIE75845.1"/>
    </source>
</evidence>
<reference evidence="3 4" key="1">
    <citation type="journal article" date="2009" name="PLoS Genet.">
        <title>Genomic analysis of the basal lineage fungus Rhizopus oryzae reveals a whole-genome duplication.</title>
        <authorList>
            <person name="Ma L.-J."/>
            <person name="Ibrahim A.S."/>
            <person name="Skory C."/>
            <person name="Grabherr M.G."/>
            <person name="Burger G."/>
            <person name="Butler M."/>
            <person name="Elias M."/>
            <person name="Idnurm A."/>
            <person name="Lang B.F."/>
            <person name="Sone T."/>
            <person name="Abe A."/>
            <person name="Calvo S.E."/>
            <person name="Corrochano L.M."/>
            <person name="Engels R."/>
            <person name="Fu J."/>
            <person name="Hansberg W."/>
            <person name="Kim J.-M."/>
            <person name="Kodira C.D."/>
            <person name="Koehrsen M.J."/>
            <person name="Liu B."/>
            <person name="Miranda-Saavedra D."/>
            <person name="O'Leary S."/>
            <person name="Ortiz-Castellanos L."/>
            <person name="Poulter R."/>
            <person name="Rodriguez-Romero J."/>
            <person name="Ruiz-Herrera J."/>
            <person name="Shen Y.-Q."/>
            <person name="Zeng Q."/>
            <person name="Galagan J."/>
            <person name="Birren B.W."/>
            <person name="Cuomo C.A."/>
            <person name="Wickes B.L."/>
        </authorList>
    </citation>
    <scope>NUCLEOTIDE SEQUENCE [LARGE SCALE GENOMIC DNA]</scope>
    <source>
        <strain evidence="4">RA 99-880 / ATCC MYA-4621 / FGSC 9543 / NRRL 43880</strain>
    </source>
</reference>
<evidence type="ECO:0000256" key="1">
    <source>
        <dbReference type="SAM" id="Phobius"/>
    </source>
</evidence>
<dbReference type="Proteomes" id="UP000009138">
    <property type="component" value="Unassembled WGS sequence"/>
</dbReference>
<dbReference type="AlphaFoldDB" id="I1BI15"/>
<dbReference type="PANTHER" id="PTHR35152">
    <property type="entry name" value="DOMAIN SIGNALLING PROTEIN, PUTATIVE (AFU_ORTHOLOGUE AFUA_5G11310)-RELATED"/>
    <property type="match status" value="1"/>
</dbReference>
<dbReference type="PROSITE" id="PS50924">
    <property type="entry name" value="MHYT"/>
    <property type="match status" value="1"/>
</dbReference>
<keyword evidence="1" id="KW-0472">Membrane</keyword>
<feature type="transmembrane region" description="Helical" evidence="1">
    <location>
        <begin position="134"/>
        <end position="157"/>
    </location>
</feature>
<protein>
    <recommendedName>
        <fullName evidence="2">MHYT domain-containing protein</fullName>
    </recommendedName>
</protein>
<feature type="transmembrane region" description="Helical" evidence="1">
    <location>
        <begin position="34"/>
        <end position="56"/>
    </location>
</feature>
<dbReference type="eggNOG" id="ENOG502QTP5">
    <property type="taxonomic scope" value="Eukaryota"/>
</dbReference>
<keyword evidence="4" id="KW-1185">Reference proteome</keyword>
<feature type="transmembrane region" description="Helical" evidence="1">
    <location>
        <begin position="62"/>
        <end position="85"/>
    </location>
</feature>
<dbReference type="InterPro" id="IPR005330">
    <property type="entry name" value="MHYT_dom"/>
</dbReference>
<organism evidence="3 4">
    <name type="scientific">Rhizopus delemar (strain RA 99-880 / ATCC MYA-4621 / FGSC 9543 / NRRL 43880)</name>
    <name type="common">Mucormycosis agent</name>
    <name type="synonym">Rhizopus arrhizus var. delemar</name>
    <dbReference type="NCBI Taxonomy" id="246409"/>
    <lineage>
        <taxon>Eukaryota</taxon>
        <taxon>Fungi</taxon>
        <taxon>Fungi incertae sedis</taxon>
        <taxon>Mucoromycota</taxon>
        <taxon>Mucoromycotina</taxon>
        <taxon>Mucoromycetes</taxon>
        <taxon>Mucorales</taxon>
        <taxon>Mucorineae</taxon>
        <taxon>Rhizopodaceae</taxon>
        <taxon>Rhizopus</taxon>
    </lineage>
</organism>
<dbReference type="EMBL" id="CH476732">
    <property type="protein sequence ID" value="EIE75845.1"/>
    <property type="molecule type" value="Genomic_DNA"/>
</dbReference>
<dbReference type="PANTHER" id="PTHR35152:SF1">
    <property type="entry name" value="DOMAIN SIGNALLING PROTEIN, PUTATIVE (AFU_ORTHOLOGUE AFUA_5G11310)-RELATED"/>
    <property type="match status" value="1"/>
</dbReference>
<keyword evidence="1" id="KW-0812">Transmembrane</keyword>
<feature type="transmembrane region" description="Helical" evidence="1">
    <location>
        <begin position="97"/>
        <end position="122"/>
    </location>
</feature>
<evidence type="ECO:0000259" key="2">
    <source>
        <dbReference type="PROSITE" id="PS50924"/>
    </source>
</evidence>
<proteinExistence type="predicted"/>
<name>I1BI15_RHIO9</name>